<dbReference type="PANTHER" id="PTHR33164:SF43">
    <property type="entry name" value="HTH-TYPE TRANSCRIPTIONAL REPRESSOR YETL"/>
    <property type="match status" value="1"/>
</dbReference>
<dbReference type="PROSITE" id="PS01117">
    <property type="entry name" value="HTH_MARR_1"/>
    <property type="match status" value="1"/>
</dbReference>
<evidence type="ECO:0000313" key="5">
    <source>
        <dbReference type="EMBL" id="GAA4491358.1"/>
    </source>
</evidence>
<dbReference type="EMBL" id="BAABGP010000024">
    <property type="protein sequence ID" value="GAA4491358.1"/>
    <property type="molecule type" value="Genomic_DNA"/>
</dbReference>
<dbReference type="Pfam" id="PF01047">
    <property type="entry name" value="MarR"/>
    <property type="match status" value="1"/>
</dbReference>
<protein>
    <submittedName>
        <fullName evidence="5">MarR family transcriptional regulator</fullName>
    </submittedName>
</protein>
<dbReference type="InterPro" id="IPR023187">
    <property type="entry name" value="Tscrpt_reg_MarR-type_CS"/>
</dbReference>
<accession>A0ABP8PQB1</accession>
<reference evidence="6" key="1">
    <citation type="journal article" date="2019" name="Int. J. Syst. Evol. Microbiol.">
        <title>The Global Catalogue of Microorganisms (GCM) 10K type strain sequencing project: providing services to taxonomists for standard genome sequencing and annotation.</title>
        <authorList>
            <consortium name="The Broad Institute Genomics Platform"/>
            <consortium name="The Broad Institute Genome Sequencing Center for Infectious Disease"/>
            <person name="Wu L."/>
            <person name="Ma J."/>
        </authorList>
    </citation>
    <scope>NUCLEOTIDE SEQUENCE [LARGE SCALE GENOMIC DNA]</scope>
    <source>
        <strain evidence="6">JCM 17839</strain>
    </source>
</reference>
<dbReference type="SUPFAM" id="SSF46785">
    <property type="entry name" value="Winged helix' DNA-binding domain"/>
    <property type="match status" value="1"/>
</dbReference>
<dbReference type="Gene3D" id="1.10.10.10">
    <property type="entry name" value="Winged helix-like DNA-binding domain superfamily/Winged helix DNA-binding domain"/>
    <property type="match status" value="1"/>
</dbReference>
<keyword evidence="3" id="KW-0804">Transcription</keyword>
<organism evidence="5 6">
    <name type="scientific">Microbacterium panaciterrae</name>
    <dbReference type="NCBI Taxonomy" id="985759"/>
    <lineage>
        <taxon>Bacteria</taxon>
        <taxon>Bacillati</taxon>
        <taxon>Actinomycetota</taxon>
        <taxon>Actinomycetes</taxon>
        <taxon>Micrococcales</taxon>
        <taxon>Microbacteriaceae</taxon>
        <taxon>Microbacterium</taxon>
    </lineage>
</organism>
<dbReference type="CDD" id="cd00090">
    <property type="entry name" value="HTH_ARSR"/>
    <property type="match status" value="1"/>
</dbReference>
<evidence type="ECO:0000259" key="4">
    <source>
        <dbReference type="PROSITE" id="PS50995"/>
    </source>
</evidence>
<dbReference type="PANTHER" id="PTHR33164">
    <property type="entry name" value="TRANSCRIPTIONAL REGULATOR, MARR FAMILY"/>
    <property type="match status" value="1"/>
</dbReference>
<dbReference type="InterPro" id="IPR011991">
    <property type="entry name" value="ArsR-like_HTH"/>
</dbReference>
<gene>
    <name evidence="5" type="ORF">GCM10023171_35160</name>
</gene>
<comment type="caution">
    <text evidence="5">The sequence shown here is derived from an EMBL/GenBank/DDBJ whole genome shotgun (WGS) entry which is preliminary data.</text>
</comment>
<sequence length="168" mass="18178">MASVSASNPEEPGRDAVLAALADSGRELSTAVILFHTNLARRVGLGPSEEKVLELVHRHRHATVSELAEHAGMRKNSLSDTLDRLEEKGFVERQPHPSDGRKVSVIGTTSGTERIGALFGGLISQLGELNAEYTTEELAVIADYQRRAAEIQAAESQALDDNTRPGRR</sequence>
<feature type="domain" description="HTH marR-type" evidence="4">
    <location>
        <begin position="14"/>
        <end position="150"/>
    </location>
</feature>
<dbReference type="SMART" id="SM00347">
    <property type="entry name" value="HTH_MARR"/>
    <property type="match status" value="1"/>
</dbReference>
<dbReference type="InterPro" id="IPR000835">
    <property type="entry name" value="HTH_MarR-typ"/>
</dbReference>
<proteinExistence type="predicted"/>
<dbReference type="InterPro" id="IPR036390">
    <property type="entry name" value="WH_DNA-bd_sf"/>
</dbReference>
<keyword evidence="2" id="KW-0238">DNA-binding</keyword>
<dbReference type="InterPro" id="IPR036388">
    <property type="entry name" value="WH-like_DNA-bd_sf"/>
</dbReference>
<dbReference type="PRINTS" id="PR00598">
    <property type="entry name" value="HTHMARR"/>
</dbReference>
<evidence type="ECO:0000256" key="2">
    <source>
        <dbReference type="ARBA" id="ARBA00023125"/>
    </source>
</evidence>
<evidence type="ECO:0000256" key="1">
    <source>
        <dbReference type="ARBA" id="ARBA00023015"/>
    </source>
</evidence>
<dbReference type="PROSITE" id="PS50995">
    <property type="entry name" value="HTH_MARR_2"/>
    <property type="match status" value="1"/>
</dbReference>
<keyword evidence="1" id="KW-0805">Transcription regulation</keyword>
<name>A0ABP8PQB1_9MICO</name>
<dbReference type="InterPro" id="IPR039422">
    <property type="entry name" value="MarR/SlyA-like"/>
</dbReference>
<dbReference type="Proteomes" id="UP001500731">
    <property type="component" value="Unassembled WGS sequence"/>
</dbReference>
<evidence type="ECO:0000313" key="6">
    <source>
        <dbReference type="Proteomes" id="UP001500731"/>
    </source>
</evidence>
<keyword evidence="6" id="KW-1185">Reference proteome</keyword>
<evidence type="ECO:0000256" key="3">
    <source>
        <dbReference type="ARBA" id="ARBA00023163"/>
    </source>
</evidence>